<dbReference type="Pfam" id="PF18025">
    <property type="entry name" value="FucT_N"/>
    <property type="match status" value="1"/>
</dbReference>
<evidence type="ECO:0000259" key="4">
    <source>
        <dbReference type="Pfam" id="PF00852"/>
    </source>
</evidence>
<dbReference type="InterPro" id="IPR001503">
    <property type="entry name" value="Glyco_trans_10"/>
</dbReference>
<dbReference type="GO" id="GO:0016020">
    <property type="term" value="C:membrane"/>
    <property type="evidence" value="ECO:0007669"/>
    <property type="project" value="InterPro"/>
</dbReference>
<dbReference type="Pfam" id="PF00852">
    <property type="entry name" value="Glyco_transf_10"/>
    <property type="match status" value="1"/>
</dbReference>
<gene>
    <name evidence="6" type="ORF">EDC39_101213</name>
</gene>
<reference evidence="6 7" key="1">
    <citation type="submission" date="2019-07" db="EMBL/GenBank/DDBJ databases">
        <title>Genomic Encyclopedia of Type Strains, Phase IV (KMG-IV): sequencing the most valuable type-strain genomes for metagenomic binning, comparative biology and taxonomic classification.</title>
        <authorList>
            <person name="Goeker M."/>
        </authorList>
    </citation>
    <scope>NUCLEOTIDE SEQUENCE [LARGE SCALE GENOMIC DNA]</scope>
    <source>
        <strain evidence="6 7">SS015</strain>
    </source>
</reference>
<dbReference type="EMBL" id="VNIB01000001">
    <property type="protein sequence ID" value="TYP00053.1"/>
    <property type="molecule type" value="Genomic_DNA"/>
</dbReference>
<feature type="domain" description="Fucosyltransferase C-terminal" evidence="4">
    <location>
        <begin position="116"/>
        <end position="248"/>
    </location>
</feature>
<comment type="similarity">
    <text evidence="1">Belongs to the glycosyltransferase 10 family.</text>
</comment>
<dbReference type="SUPFAM" id="SSF53756">
    <property type="entry name" value="UDP-Glycosyltransferase/glycogen phosphorylase"/>
    <property type="match status" value="1"/>
</dbReference>
<dbReference type="RefSeq" id="WP_148894242.1">
    <property type="nucleotide sequence ID" value="NZ_VNIB01000001.1"/>
</dbReference>
<dbReference type="Proteomes" id="UP000324159">
    <property type="component" value="Unassembled WGS sequence"/>
</dbReference>
<feature type="domain" description="Alpha-(1,3)-fucosyltransferase FucT N-terminal" evidence="5">
    <location>
        <begin position="7"/>
        <end position="97"/>
    </location>
</feature>
<evidence type="ECO:0000256" key="1">
    <source>
        <dbReference type="ARBA" id="ARBA00008919"/>
    </source>
</evidence>
<evidence type="ECO:0000256" key="2">
    <source>
        <dbReference type="ARBA" id="ARBA00022676"/>
    </source>
</evidence>
<keyword evidence="7" id="KW-1185">Reference proteome</keyword>
<keyword evidence="3 6" id="KW-0808">Transferase</keyword>
<evidence type="ECO:0000313" key="6">
    <source>
        <dbReference type="EMBL" id="TYP00053.1"/>
    </source>
</evidence>
<keyword evidence="2 6" id="KW-0328">Glycosyltransferase</keyword>
<dbReference type="Gene3D" id="3.40.50.11660">
    <property type="entry name" value="Glycosyl transferase family 10, C-terminal domain"/>
    <property type="match status" value="1"/>
</dbReference>
<comment type="caution">
    <text evidence="6">The sequence shown here is derived from an EMBL/GenBank/DDBJ whole genome shotgun (WGS) entry which is preliminary data.</text>
</comment>
<evidence type="ECO:0000313" key="7">
    <source>
        <dbReference type="Proteomes" id="UP000324159"/>
    </source>
</evidence>
<protein>
    <submittedName>
        <fullName evidence="6">Glycosyl transferase family 10 (Putative fucosyltransferase)</fullName>
    </submittedName>
</protein>
<sequence length="332" mass="39279">MTRAVKCIAAVDSQRDFIENILAFVDDRYDFVWTDGHKADYVFHSIDGYDVLKCPGVRIFVTGENVTPDFAVSDYAMAFEKLSFADRYVWLPLIRLYRRDYAALLRPRKNPDEVARQKTDFCAYVMSNTRNSAEERVRIFELLSQYRQVNSGGSWRNNVGGPVTDKHAFQARHKFAIAFENCSHPGYLTEKFAQAAAVDAIPIYWGDPDIANIFNPRAFVNCHQFASLEAVVEEVRRIDQDEELYKSMLAQPWFRDGREPESLRAQTYATFLANIFDQPLPLAFRRNRSRWGLKRERQLYDMYHRPQMQAYRQMRRAWRRFWRLFLPRRKKY</sequence>
<evidence type="ECO:0000256" key="3">
    <source>
        <dbReference type="ARBA" id="ARBA00022679"/>
    </source>
</evidence>
<dbReference type="InterPro" id="IPR055270">
    <property type="entry name" value="Glyco_tran_10_C"/>
</dbReference>
<proteinExistence type="inferred from homology"/>
<evidence type="ECO:0000259" key="5">
    <source>
        <dbReference type="Pfam" id="PF18025"/>
    </source>
</evidence>
<name>A0A5D3WM37_9BACT</name>
<dbReference type="GO" id="GO:0046920">
    <property type="term" value="F:alpha-(1-&gt;3)-fucosyltransferase activity"/>
    <property type="evidence" value="ECO:0007669"/>
    <property type="project" value="TreeGrafter"/>
</dbReference>
<accession>A0A5D3WM37</accession>
<dbReference type="InterPro" id="IPR038577">
    <property type="entry name" value="GT10-like_C_sf"/>
</dbReference>
<dbReference type="AlphaFoldDB" id="A0A5D3WM37"/>
<dbReference type="PANTHER" id="PTHR11929">
    <property type="entry name" value="ALPHA- 1,3 -FUCOSYLTRANSFERASE"/>
    <property type="match status" value="1"/>
</dbReference>
<organism evidence="6 7">
    <name type="scientific">Geothermobacter ehrlichii</name>
    <dbReference type="NCBI Taxonomy" id="213224"/>
    <lineage>
        <taxon>Bacteria</taxon>
        <taxon>Pseudomonadati</taxon>
        <taxon>Thermodesulfobacteriota</taxon>
        <taxon>Desulfuromonadia</taxon>
        <taxon>Desulfuromonadales</taxon>
        <taxon>Geothermobacteraceae</taxon>
        <taxon>Geothermobacter</taxon>
    </lineage>
</organism>
<dbReference type="OrthoDB" id="5401323at2"/>
<dbReference type="InterPro" id="IPR041058">
    <property type="entry name" value="FucT_N"/>
</dbReference>
<dbReference type="PANTHER" id="PTHR11929:SF194">
    <property type="entry name" value="ALPHA-(1,3)-FUCOSYLTRANSFERASE 10"/>
    <property type="match status" value="1"/>
</dbReference>